<dbReference type="InterPro" id="IPR015018">
    <property type="entry name" value="DUF1905"/>
</dbReference>
<dbReference type="Gene3D" id="2.40.30.100">
    <property type="entry name" value="AF2212/PG0164-like"/>
    <property type="match status" value="1"/>
</dbReference>
<dbReference type="STRING" id="571913.VV02_18605"/>
<name>A0A0K1JLD9_9MICO</name>
<protein>
    <submittedName>
        <fullName evidence="1">Uncharacterized protein</fullName>
    </submittedName>
</protein>
<dbReference type="InterPro" id="IPR037079">
    <property type="entry name" value="AF2212/PG0164-like_sf"/>
</dbReference>
<evidence type="ECO:0000313" key="1">
    <source>
        <dbReference type="EMBL" id="AKU17390.1"/>
    </source>
</evidence>
<gene>
    <name evidence="1" type="ORF">VV02_18605</name>
</gene>
<dbReference type="KEGG" id="lmoi:VV02_18605"/>
<proteinExistence type="predicted"/>
<dbReference type="Proteomes" id="UP000066480">
    <property type="component" value="Chromosome"/>
</dbReference>
<dbReference type="SUPFAM" id="SSF141694">
    <property type="entry name" value="AF2212/PG0164-like"/>
    <property type="match status" value="1"/>
</dbReference>
<dbReference type="Pfam" id="PF08922">
    <property type="entry name" value="DUF1905"/>
    <property type="match status" value="1"/>
</dbReference>
<evidence type="ECO:0000313" key="2">
    <source>
        <dbReference type="Proteomes" id="UP000066480"/>
    </source>
</evidence>
<dbReference type="OrthoDB" id="2604865at2"/>
<dbReference type="AlphaFoldDB" id="A0A0K1JLD9"/>
<dbReference type="RefSeq" id="WP_052593896.1">
    <property type="nucleotide sequence ID" value="NZ_CP011112.1"/>
</dbReference>
<dbReference type="EMBL" id="CP011112">
    <property type="protein sequence ID" value="AKU17390.1"/>
    <property type="molecule type" value="Genomic_DNA"/>
</dbReference>
<accession>A0A0K1JLD9</accession>
<sequence length="147" mass="15869">MTHRFTTTVELNGKTATGLRVPAEVIEAIGVGKKPPVRVTIGGHTYRSTVAVYSGDYMLPLSAINREAARVSAGDVVEVELEHDTAPRTVDVPDVLANALDARPGARAAFDALSYSKQLQRVLSVESAKQDETRQRRIQAIVDELSA</sequence>
<keyword evidence="2" id="KW-1185">Reference proteome</keyword>
<dbReference type="PATRIC" id="fig|571913.6.peg.3770"/>
<organism evidence="1 2">
    <name type="scientific">Luteipulveratus mongoliensis</name>
    <dbReference type="NCBI Taxonomy" id="571913"/>
    <lineage>
        <taxon>Bacteria</taxon>
        <taxon>Bacillati</taxon>
        <taxon>Actinomycetota</taxon>
        <taxon>Actinomycetes</taxon>
        <taxon>Micrococcales</taxon>
        <taxon>Dermacoccaceae</taxon>
        <taxon>Luteipulveratus</taxon>
    </lineage>
</organism>
<dbReference type="Pfam" id="PF13376">
    <property type="entry name" value="OmdA"/>
    <property type="match status" value="1"/>
</dbReference>
<reference evidence="1 2" key="1">
    <citation type="submission" date="2015-03" db="EMBL/GenBank/DDBJ databases">
        <title>Luteipulveratus halotolerans sp. nov., a novel actinobacterium (Dermacoccaceae) from Sarawak, Malaysia.</title>
        <authorList>
            <person name="Juboi H."/>
            <person name="Basik A."/>
            <person name="Shamsul S.S."/>
            <person name="Arnold P."/>
            <person name="Schmitt E.K."/>
            <person name="Sanglier J.-J."/>
            <person name="Yeo T."/>
        </authorList>
    </citation>
    <scope>NUCLEOTIDE SEQUENCE [LARGE SCALE GENOMIC DNA]</scope>
    <source>
        <strain evidence="1 2">MN07-A0370</strain>
    </source>
</reference>